<accession>A0A124G9L3</accession>
<feature type="compositionally biased region" description="Gly residues" evidence="1">
    <location>
        <begin position="30"/>
        <end position="39"/>
    </location>
</feature>
<evidence type="ECO:0000256" key="1">
    <source>
        <dbReference type="SAM" id="MobiDB-lite"/>
    </source>
</evidence>
<feature type="region of interest" description="Disordered" evidence="1">
    <location>
        <begin position="13"/>
        <end position="89"/>
    </location>
</feature>
<keyword evidence="3" id="KW-1185">Reference proteome</keyword>
<sequence>MLTASFLALTACGSPADDDYRTTDIDPVSGTGGYSGGGRPAAPMVLPTTSSPATRAPGVAKPARTAAKPTRTVAPAQTRRTVAPTVAAQPASTVKTKIVGSGGGTGSVGG</sequence>
<evidence type="ECO:0000313" key="2">
    <source>
        <dbReference type="EMBL" id="KUL29501.1"/>
    </source>
</evidence>
<organism evidence="2 3">
    <name type="scientific">Actinoplanes awajinensis subsp. mycoplanecinus</name>
    <dbReference type="NCBI Taxonomy" id="135947"/>
    <lineage>
        <taxon>Bacteria</taxon>
        <taxon>Bacillati</taxon>
        <taxon>Actinomycetota</taxon>
        <taxon>Actinomycetes</taxon>
        <taxon>Micromonosporales</taxon>
        <taxon>Micromonosporaceae</taxon>
        <taxon>Actinoplanes</taxon>
    </lineage>
</organism>
<reference evidence="2 3" key="1">
    <citation type="submission" date="2015-10" db="EMBL/GenBank/DDBJ databases">
        <authorList>
            <person name="Gilbert D.G."/>
        </authorList>
    </citation>
    <scope>NUCLEOTIDE SEQUENCE [LARGE SCALE GENOMIC DNA]</scope>
    <source>
        <strain evidence="2 3">NRRL B-16712</strain>
    </source>
</reference>
<gene>
    <name evidence="2" type="ORF">ADL15_27375</name>
</gene>
<protein>
    <submittedName>
        <fullName evidence="2">Uncharacterized protein</fullName>
    </submittedName>
</protein>
<dbReference type="Proteomes" id="UP000053244">
    <property type="component" value="Unassembled WGS sequence"/>
</dbReference>
<dbReference type="AlphaFoldDB" id="A0A124G9L3"/>
<proteinExistence type="predicted"/>
<dbReference type="EMBL" id="LLZH01000278">
    <property type="protein sequence ID" value="KUL29501.1"/>
    <property type="molecule type" value="Genomic_DNA"/>
</dbReference>
<name>A0A124G9L3_9ACTN</name>
<evidence type="ECO:0000313" key="3">
    <source>
        <dbReference type="Proteomes" id="UP000053244"/>
    </source>
</evidence>
<comment type="caution">
    <text evidence="2">The sequence shown here is derived from an EMBL/GenBank/DDBJ whole genome shotgun (WGS) entry which is preliminary data.</text>
</comment>